<keyword evidence="8 13" id="KW-0812">Transmembrane</keyword>
<proteinExistence type="inferred from homology"/>
<comment type="similarity">
    <text evidence="3">Belongs to the multi antimicrobial extrusion (MATE) (TC 2.A.66.1) family.</text>
</comment>
<dbReference type="PIRSF" id="PIRSF006603">
    <property type="entry name" value="DinF"/>
    <property type="match status" value="1"/>
</dbReference>
<dbReference type="InterPro" id="IPR048279">
    <property type="entry name" value="MdtK-like"/>
</dbReference>
<dbReference type="GO" id="GO:0042910">
    <property type="term" value="F:xenobiotic transmembrane transporter activity"/>
    <property type="evidence" value="ECO:0007669"/>
    <property type="project" value="InterPro"/>
</dbReference>
<feature type="transmembrane region" description="Helical" evidence="13">
    <location>
        <begin position="243"/>
        <end position="268"/>
    </location>
</feature>
<dbReference type="NCBIfam" id="TIGR00797">
    <property type="entry name" value="matE"/>
    <property type="match status" value="1"/>
</dbReference>
<evidence type="ECO:0000256" key="4">
    <source>
        <dbReference type="ARBA" id="ARBA00020268"/>
    </source>
</evidence>
<evidence type="ECO:0000256" key="5">
    <source>
        <dbReference type="ARBA" id="ARBA00022448"/>
    </source>
</evidence>
<keyword evidence="9 13" id="KW-1133">Transmembrane helix</keyword>
<keyword evidence="10" id="KW-0406">Ion transport</keyword>
<dbReference type="AlphaFoldDB" id="A0A6N2YB33"/>
<dbReference type="CDD" id="cd13144">
    <property type="entry name" value="MATE_like_4"/>
    <property type="match status" value="1"/>
</dbReference>
<evidence type="ECO:0000256" key="10">
    <source>
        <dbReference type="ARBA" id="ARBA00023065"/>
    </source>
</evidence>
<feature type="transmembrane region" description="Helical" evidence="13">
    <location>
        <begin position="322"/>
        <end position="341"/>
    </location>
</feature>
<dbReference type="InterPro" id="IPR050222">
    <property type="entry name" value="MATE_MdtK"/>
</dbReference>
<reference evidence="14" key="1">
    <citation type="submission" date="2019-11" db="EMBL/GenBank/DDBJ databases">
        <authorList>
            <person name="Feng L."/>
        </authorList>
    </citation>
    <scope>NUCLEOTIDE SEQUENCE</scope>
    <source>
        <strain evidence="14">IbartlettiiLFYP30</strain>
    </source>
</reference>
<name>A0A6N2YB33_9FIRM</name>
<comment type="function">
    <text evidence="1">Multidrug efflux pump.</text>
</comment>
<organism evidence="14">
    <name type="scientific">Intestinibacter bartlettii</name>
    <dbReference type="NCBI Taxonomy" id="261299"/>
    <lineage>
        <taxon>Bacteria</taxon>
        <taxon>Bacillati</taxon>
        <taxon>Bacillota</taxon>
        <taxon>Clostridia</taxon>
        <taxon>Peptostreptococcales</taxon>
        <taxon>Peptostreptococcaceae</taxon>
        <taxon>Intestinibacter</taxon>
    </lineage>
</organism>
<keyword evidence="11 13" id="KW-0472">Membrane</keyword>
<keyword evidence="6" id="KW-0050">Antiport</keyword>
<evidence type="ECO:0000256" key="12">
    <source>
        <dbReference type="ARBA" id="ARBA00031636"/>
    </source>
</evidence>
<protein>
    <recommendedName>
        <fullName evidence="4">Probable multidrug resistance protein NorM</fullName>
    </recommendedName>
    <alternativeName>
        <fullName evidence="12">Multidrug-efflux transporter</fullName>
    </alternativeName>
</protein>
<feature type="transmembrane region" description="Helical" evidence="13">
    <location>
        <begin position="361"/>
        <end position="383"/>
    </location>
</feature>
<feature type="transmembrane region" description="Helical" evidence="13">
    <location>
        <begin position="198"/>
        <end position="222"/>
    </location>
</feature>
<feature type="transmembrane region" description="Helical" evidence="13">
    <location>
        <begin position="166"/>
        <end position="192"/>
    </location>
</feature>
<dbReference type="Pfam" id="PF01554">
    <property type="entry name" value="MatE"/>
    <property type="match status" value="2"/>
</dbReference>
<feature type="transmembrane region" description="Helical" evidence="13">
    <location>
        <begin position="390"/>
        <end position="412"/>
    </location>
</feature>
<dbReference type="PANTHER" id="PTHR43298:SF2">
    <property type="entry name" value="FMN_FAD EXPORTER YEEO-RELATED"/>
    <property type="match status" value="1"/>
</dbReference>
<dbReference type="RefSeq" id="WP_156530525.1">
    <property type="nucleotide sequence ID" value="NZ_CACRUE010000005.1"/>
</dbReference>
<dbReference type="GO" id="GO:0015297">
    <property type="term" value="F:antiporter activity"/>
    <property type="evidence" value="ECO:0007669"/>
    <property type="project" value="UniProtKB-KW"/>
</dbReference>
<dbReference type="PANTHER" id="PTHR43298">
    <property type="entry name" value="MULTIDRUG RESISTANCE PROTEIN NORM-RELATED"/>
    <property type="match status" value="1"/>
</dbReference>
<evidence type="ECO:0000256" key="2">
    <source>
        <dbReference type="ARBA" id="ARBA00004651"/>
    </source>
</evidence>
<feature type="transmembrane region" description="Helical" evidence="13">
    <location>
        <begin position="100"/>
        <end position="117"/>
    </location>
</feature>
<sequence>MEKTNQNQMGTKPIASLIFTMGCPPIVSMFVQSMYNIVDSIFVAKLGENALTAVSLAAPIQYILLAVSVGVGVGINSYISRNLGADNIDEANNTVTHSMILALAHSVLFIILGLLFIKPFFRIYANNDAIFSDGCSYTYIVVLLSFSLFFQLTFEKVFQATGKMLLPTISQIIGAVLNIILDPIFIFGWFGIPRLGVTGAAIATVIGQIVSFLILLIFFIRNDSVLKIDLKLFKFDWNIIKQIYAVGIPSALMISISSILTIALNSVLVKFSNTAVSIYGIYYRLQTFITMPVNGLVQGIRPIIGFNYGAKDRGRIIETLKISLIVSVVLMLIGLLLFMFIPKQLLSMFSASENMMSLGVVTLRIMSLGFLFSAISFIISAMYESIGKGTYSLAISLVRQCIIIIPVSMFFYKIIGLTGIWITFPVSEIAAALVCLWMFVRTCKKDSIFSKNNV</sequence>
<dbReference type="PROSITE" id="PS51257">
    <property type="entry name" value="PROKAR_LIPOPROTEIN"/>
    <property type="match status" value="1"/>
</dbReference>
<accession>A0A6N2YB33</accession>
<dbReference type="GO" id="GO:0005886">
    <property type="term" value="C:plasma membrane"/>
    <property type="evidence" value="ECO:0007669"/>
    <property type="project" value="UniProtKB-SubCell"/>
</dbReference>
<comment type="subcellular location">
    <subcellularLocation>
        <location evidence="2">Cell membrane</location>
        <topology evidence="2">Multi-pass membrane protein</topology>
    </subcellularLocation>
</comment>
<dbReference type="InterPro" id="IPR002528">
    <property type="entry name" value="MATE_fam"/>
</dbReference>
<evidence type="ECO:0000256" key="7">
    <source>
        <dbReference type="ARBA" id="ARBA00022475"/>
    </source>
</evidence>
<evidence type="ECO:0000256" key="8">
    <source>
        <dbReference type="ARBA" id="ARBA00022692"/>
    </source>
</evidence>
<evidence type="ECO:0000256" key="3">
    <source>
        <dbReference type="ARBA" id="ARBA00010199"/>
    </source>
</evidence>
<gene>
    <name evidence="14" type="primary">mepA_4</name>
    <name evidence="14" type="ORF">IBLFYP30_00796</name>
</gene>
<feature type="transmembrane region" description="Helical" evidence="13">
    <location>
        <begin position="58"/>
        <end position="79"/>
    </location>
</feature>
<evidence type="ECO:0000313" key="14">
    <source>
        <dbReference type="EMBL" id="VYT64001.1"/>
    </source>
</evidence>
<evidence type="ECO:0000256" key="9">
    <source>
        <dbReference type="ARBA" id="ARBA00022989"/>
    </source>
</evidence>
<evidence type="ECO:0000256" key="1">
    <source>
        <dbReference type="ARBA" id="ARBA00003408"/>
    </source>
</evidence>
<evidence type="ECO:0000256" key="6">
    <source>
        <dbReference type="ARBA" id="ARBA00022449"/>
    </source>
</evidence>
<feature type="transmembrane region" description="Helical" evidence="13">
    <location>
        <begin position="288"/>
        <end position="310"/>
    </location>
</feature>
<dbReference type="EMBL" id="CACRUE010000005">
    <property type="protein sequence ID" value="VYT64001.1"/>
    <property type="molecule type" value="Genomic_DNA"/>
</dbReference>
<keyword evidence="7" id="KW-1003">Cell membrane</keyword>
<evidence type="ECO:0000256" key="11">
    <source>
        <dbReference type="ARBA" id="ARBA00023136"/>
    </source>
</evidence>
<dbReference type="GO" id="GO:0006811">
    <property type="term" value="P:monoatomic ion transport"/>
    <property type="evidence" value="ECO:0007669"/>
    <property type="project" value="UniProtKB-KW"/>
</dbReference>
<feature type="transmembrane region" description="Helical" evidence="13">
    <location>
        <begin position="418"/>
        <end position="440"/>
    </location>
</feature>
<keyword evidence="5" id="KW-0813">Transport</keyword>
<evidence type="ECO:0000256" key="13">
    <source>
        <dbReference type="SAM" id="Phobius"/>
    </source>
</evidence>
<feature type="transmembrane region" description="Helical" evidence="13">
    <location>
        <begin position="14"/>
        <end position="38"/>
    </location>
</feature>
<feature type="transmembrane region" description="Helical" evidence="13">
    <location>
        <begin position="137"/>
        <end position="154"/>
    </location>
</feature>